<name>A0ABD3UBR7_9LAMI</name>
<gene>
    <name evidence="2" type="ORF">ACJIZ3_003125</name>
</gene>
<evidence type="ECO:0000313" key="3">
    <source>
        <dbReference type="Proteomes" id="UP001634393"/>
    </source>
</evidence>
<protein>
    <submittedName>
        <fullName evidence="2">Uncharacterized protein</fullName>
    </submittedName>
</protein>
<keyword evidence="1" id="KW-0472">Membrane</keyword>
<proteinExistence type="predicted"/>
<feature type="transmembrane region" description="Helical" evidence="1">
    <location>
        <begin position="29"/>
        <end position="46"/>
    </location>
</feature>
<sequence length="54" mass="6165">MAQRHCSTSGHIFTEICIMGLKQNSSGYLVEYTILVQLALLDIFLYPTPVYTRK</sequence>
<comment type="caution">
    <text evidence="2">The sequence shown here is derived from an EMBL/GenBank/DDBJ whole genome shotgun (WGS) entry which is preliminary data.</text>
</comment>
<keyword evidence="1" id="KW-1133">Transmembrane helix</keyword>
<keyword evidence="1" id="KW-0812">Transmembrane</keyword>
<dbReference type="EMBL" id="JBJXBP010000002">
    <property type="protein sequence ID" value="KAL3845722.1"/>
    <property type="molecule type" value="Genomic_DNA"/>
</dbReference>
<dbReference type="AlphaFoldDB" id="A0ABD3UBR7"/>
<keyword evidence="3" id="KW-1185">Reference proteome</keyword>
<reference evidence="2 3" key="1">
    <citation type="submission" date="2024-12" db="EMBL/GenBank/DDBJ databases">
        <title>The unique morphological basis and parallel evolutionary history of personate flowers in Penstemon.</title>
        <authorList>
            <person name="Depatie T.H."/>
            <person name="Wessinger C.A."/>
        </authorList>
    </citation>
    <scope>NUCLEOTIDE SEQUENCE [LARGE SCALE GENOMIC DNA]</scope>
    <source>
        <strain evidence="2">WTNN_2</strain>
        <tissue evidence="2">Leaf</tissue>
    </source>
</reference>
<accession>A0ABD3UBR7</accession>
<organism evidence="2 3">
    <name type="scientific">Penstemon smallii</name>
    <dbReference type="NCBI Taxonomy" id="265156"/>
    <lineage>
        <taxon>Eukaryota</taxon>
        <taxon>Viridiplantae</taxon>
        <taxon>Streptophyta</taxon>
        <taxon>Embryophyta</taxon>
        <taxon>Tracheophyta</taxon>
        <taxon>Spermatophyta</taxon>
        <taxon>Magnoliopsida</taxon>
        <taxon>eudicotyledons</taxon>
        <taxon>Gunneridae</taxon>
        <taxon>Pentapetalae</taxon>
        <taxon>asterids</taxon>
        <taxon>lamiids</taxon>
        <taxon>Lamiales</taxon>
        <taxon>Plantaginaceae</taxon>
        <taxon>Cheloneae</taxon>
        <taxon>Penstemon</taxon>
    </lineage>
</organism>
<evidence type="ECO:0000313" key="2">
    <source>
        <dbReference type="EMBL" id="KAL3845722.1"/>
    </source>
</evidence>
<dbReference type="Proteomes" id="UP001634393">
    <property type="component" value="Unassembled WGS sequence"/>
</dbReference>
<evidence type="ECO:0000256" key="1">
    <source>
        <dbReference type="SAM" id="Phobius"/>
    </source>
</evidence>